<dbReference type="KEGG" id="mcha:111009244"/>
<sequence length="283" mass="30574">MKGPLKKSKTFLVQKNQMMATGARDIEFPISPQLIYGEEMVHFSHPGHPLSRVCVPDLFTCSGCKEYGAGNRFSCQQCDFQLHDFCALSPPALKAHPFHSHHQLLFYSKPVKGGIMQSKCDVCAKGIKGFAFRCGVCSSFQMHPCCAMFSWEVNLPSLHAHALSLRMSSGGGGDSSSSSCGECKRRRSGRVYRCRTCDYEVHAVCAKNVKNGLRDNGHKGGSEKGGSVLGTAARLASQVVVEFLGGIIEGLGEGVGEAFVQNIKGKGGPTPPLQLQPHPRPHP</sequence>
<keyword evidence="4" id="KW-1185">Reference proteome</keyword>
<keyword evidence="5" id="KW-0418">Kinase</keyword>
<dbReference type="GO" id="GO:0016301">
    <property type="term" value="F:kinase activity"/>
    <property type="evidence" value="ECO:0007669"/>
    <property type="project" value="UniProtKB-KW"/>
</dbReference>
<organism evidence="4 5">
    <name type="scientific">Momordica charantia</name>
    <name type="common">Bitter gourd</name>
    <name type="synonym">Balsam pear</name>
    <dbReference type="NCBI Taxonomy" id="3673"/>
    <lineage>
        <taxon>Eukaryota</taxon>
        <taxon>Viridiplantae</taxon>
        <taxon>Streptophyta</taxon>
        <taxon>Embryophyta</taxon>
        <taxon>Tracheophyta</taxon>
        <taxon>Spermatophyta</taxon>
        <taxon>Magnoliopsida</taxon>
        <taxon>eudicotyledons</taxon>
        <taxon>Gunneridae</taxon>
        <taxon>Pentapetalae</taxon>
        <taxon>rosids</taxon>
        <taxon>fabids</taxon>
        <taxon>Cucurbitales</taxon>
        <taxon>Cucurbitaceae</taxon>
        <taxon>Momordiceae</taxon>
        <taxon>Momordica</taxon>
    </lineage>
</organism>
<keyword evidence="1" id="KW-0677">Repeat</keyword>
<dbReference type="SUPFAM" id="SSF57889">
    <property type="entry name" value="Cysteine-rich domain"/>
    <property type="match status" value="2"/>
</dbReference>
<reference evidence="5" key="1">
    <citation type="submission" date="2025-08" db="UniProtKB">
        <authorList>
            <consortium name="RefSeq"/>
        </authorList>
    </citation>
    <scope>IDENTIFICATION</scope>
    <source>
        <strain evidence="5">OHB3-1</strain>
    </source>
</reference>
<dbReference type="Pfam" id="PF03107">
    <property type="entry name" value="C1_2"/>
    <property type="match status" value="2"/>
</dbReference>
<dbReference type="Proteomes" id="UP000504603">
    <property type="component" value="Unplaced"/>
</dbReference>
<dbReference type="InterPro" id="IPR046349">
    <property type="entry name" value="C1-like_sf"/>
</dbReference>
<keyword evidence="5" id="KW-0808">Transferase</keyword>
<dbReference type="RefSeq" id="XP_022137961.1">
    <property type="nucleotide sequence ID" value="XM_022282269.1"/>
</dbReference>
<gene>
    <name evidence="5" type="primary">LOC111009244</name>
</gene>
<evidence type="ECO:0000313" key="4">
    <source>
        <dbReference type="Proteomes" id="UP000504603"/>
    </source>
</evidence>
<dbReference type="GeneID" id="111009244"/>
<protein>
    <submittedName>
        <fullName evidence="5">Diacylglycerol kinase theta</fullName>
    </submittedName>
</protein>
<evidence type="ECO:0000259" key="3">
    <source>
        <dbReference type="Pfam" id="PF03107"/>
    </source>
</evidence>
<accession>A0A6J1C899</accession>
<feature type="region of interest" description="Disordered" evidence="2">
    <location>
        <begin position="263"/>
        <end position="283"/>
    </location>
</feature>
<dbReference type="InterPro" id="IPR004146">
    <property type="entry name" value="DC1"/>
</dbReference>
<dbReference type="PANTHER" id="PTHR47841">
    <property type="entry name" value="DIACYLGLYCEROL KINASE THETA-LIKE-RELATED"/>
    <property type="match status" value="1"/>
</dbReference>
<evidence type="ECO:0000256" key="2">
    <source>
        <dbReference type="SAM" id="MobiDB-lite"/>
    </source>
</evidence>
<dbReference type="PANTHER" id="PTHR47841:SF3">
    <property type="entry name" value="OS09G0492800 PROTEIN"/>
    <property type="match status" value="1"/>
</dbReference>
<evidence type="ECO:0000313" key="5">
    <source>
        <dbReference type="RefSeq" id="XP_022137961.1"/>
    </source>
</evidence>
<evidence type="ECO:0000256" key="1">
    <source>
        <dbReference type="ARBA" id="ARBA00022737"/>
    </source>
</evidence>
<feature type="domain" description="DC1" evidence="3">
    <location>
        <begin position="158"/>
        <end position="206"/>
    </location>
</feature>
<dbReference type="OrthoDB" id="1909414at2759"/>
<dbReference type="AlphaFoldDB" id="A0A6J1C899"/>
<feature type="domain" description="DC1" evidence="3">
    <location>
        <begin position="43"/>
        <end position="87"/>
    </location>
</feature>
<proteinExistence type="predicted"/>
<name>A0A6J1C899_MOMCH</name>